<accession>D2HNB2</accession>
<feature type="non-terminal residue" evidence="1">
    <location>
        <position position="1"/>
    </location>
</feature>
<dbReference type="InParanoid" id="D2HNB2"/>
<dbReference type="EMBL" id="GL193080">
    <property type="protein sequence ID" value="EFB25297.1"/>
    <property type="molecule type" value="Genomic_DNA"/>
</dbReference>
<dbReference type="AlphaFoldDB" id="D2HNB2"/>
<protein>
    <submittedName>
        <fullName evidence="1">Uncharacterized protein</fullName>
    </submittedName>
</protein>
<sequence length="50" mass="5313">CCGSWAAGARSRLVAGTSQPNPEHLPSQLSPPGVAFQRMLAMELRSPDHP</sequence>
<reference evidence="1" key="1">
    <citation type="journal article" date="2010" name="Nature">
        <title>The sequence and de novo assembly of the giant panda genome.</title>
        <authorList>
            <person name="Li R."/>
            <person name="Fan W."/>
            <person name="Tian G."/>
            <person name="Zhu H."/>
            <person name="He L."/>
            <person name="Cai J."/>
            <person name="Huang Q."/>
            <person name="Cai Q."/>
            <person name="Li B."/>
            <person name="Bai Y."/>
            <person name="Zhang Z."/>
            <person name="Zhang Y."/>
            <person name="Wang W."/>
            <person name="Li J."/>
            <person name="Wei F."/>
            <person name="Li H."/>
            <person name="Jian M."/>
            <person name="Li J."/>
            <person name="Zhang Z."/>
            <person name="Nielsen R."/>
            <person name="Li D."/>
            <person name="Gu W."/>
            <person name="Yang Z."/>
            <person name="Xuan Z."/>
            <person name="Ryder O.A."/>
            <person name="Leung F.C."/>
            <person name="Zhou Y."/>
            <person name="Cao J."/>
            <person name="Sun X."/>
            <person name="Fu Y."/>
            <person name="Fang X."/>
            <person name="Guo X."/>
            <person name="Wang B."/>
            <person name="Hou R."/>
            <person name="Shen F."/>
            <person name="Mu B."/>
            <person name="Ni P."/>
            <person name="Lin R."/>
            <person name="Qian W."/>
            <person name="Wang G."/>
            <person name="Yu C."/>
            <person name="Nie W."/>
            <person name="Wang J."/>
            <person name="Wu Z."/>
            <person name="Liang H."/>
            <person name="Min J."/>
            <person name="Wu Q."/>
            <person name="Cheng S."/>
            <person name="Ruan J."/>
            <person name="Wang M."/>
            <person name="Shi Z."/>
            <person name="Wen M."/>
            <person name="Liu B."/>
            <person name="Ren X."/>
            <person name="Zheng H."/>
            <person name="Dong D."/>
            <person name="Cook K."/>
            <person name="Shan G."/>
            <person name="Zhang H."/>
            <person name="Kosiol C."/>
            <person name="Xie X."/>
            <person name="Lu Z."/>
            <person name="Zheng H."/>
            <person name="Li Y."/>
            <person name="Steiner C.C."/>
            <person name="Lam T.T."/>
            <person name="Lin S."/>
            <person name="Zhang Q."/>
            <person name="Li G."/>
            <person name="Tian J."/>
            <person name="Gong T."/>
            <person name="Liu H."/>
            <person name="Zhang D."/>
            <person name="Fang L."/>
            <person name="Ye C."/>
            <person name="Zhang J."/>
            <person name="Hu W."/>
            <person name="Xu A."/>
            <person name="Ren Y."/>
            <person name="Zhang G."/>
            <person name="Bruford M.W."/>
            <person name="Li Q."/>
            <person name="Ma L."/>
            <person name="Guo Y."/>
            <person name="An N."/>
            <person name="Hu Y."/>
            <person name="Zheng Y."/>
            <person name="Shi Y."/>
            <person name="Li Z."/>
            <person name="Liu Q."/>
            <person name="Chen Y."/>
            <person name="Zhao J."/>
            <person name="Qu N."/>
            <person name="Zhao S."/>
            <person name="Tian F."/>
            <person name="Wang X."/>
            <person name="Wang H."/>
            <person name="Xu L."/>
            <person name="Liu X."/>
            <person name="Vinar T."/>
            <person name="Wang Y."/>
            <person name="Lam T.W."/>
            <person name="Yiu S.M."/>
            <person name="Liu S."/>
            <person name="Zhang H."/>
            <person name="Li D."/>
            <person name="Huang Y."/>
            <person name="Wang X."/>
            <person name="Yang G."/>
            <person name="Jiang Z."/>
            <person name="Wang J."/>
            <person name="Qin N."/>
            <person name="Li L."/>
            <person name="Li J."/>
            <person name="Bolund L."/>
            <person name="Kristiansen K."/>
            <person name="Wong G.K."/>
            <person name="Olson M."/>
            <person name="Zhang X."/>
            <person name="Li S."/>
            <person name="Yang H."/>
            <person name="Wang J."/>
            <person name="Wang J."/>
        </authorList>
    </citation>
    <scope>NUCLEOTIDE SEQUENCE [LARGE SCALE GENOMIC DNA]</scope>
</reference>
<evidence type="ECO:0000313" key="1">
    <source>
        <dbReference type="EMBL" id="EFB25297.1"/>
    </source>
</evidence>
<organism evidence="1">
    <name type="scientific">Ailuropoda melanoleuca</name>
    <name type="common">Giant panda</name>
    <dbReference type="NCBI Taxonomy" id="9646"/>
    <lineage>
        <taxon>Eukaryota</taxon>
        <taxon>Metazoa</taxon>
        <taxon>Chordata</taxon>
        <taxon>Craniata</taxon>
        <taxon>Vertebrata</taxon>
        <taxon>Euteleostomi</taxon>
        <taxon>Mammalia</taxon>
        <taxon>Eutheria</taxon>
        <taxon>Laurasiatheria</taxon>
        <taxon>Carnivora</taxon>
        <taxon>Caniformia</taxon>
        <taxon>Ursidae</taxon>
        <taxon>Ailuropoda</taxon>
    </lineage>
</organism>
<feature type="non-terminal residue" evidence="1">
    <location>
        <position position="50"/>
    </location>
</feature>
<proteinExistence type="predicted"/>
<name>D2HNB2_AILME</name>
<gene>
    <name evidence="1" type="ORF">PANDA_013166</name>
</gene>